<feature type="domain" description="Na+/H+ antiporter MnhB subunit-related protein" evidence="8">
    <location>
        <begin position="5"/>
        <end position="127"/>
    </location>
</feature>
<accession>A0ABW3GLF2</accession>
<feature type="transmembrane region" description="Helical" evidence="7">
    <location>
        <begin position="67"/>
        <end position="88"/>
    </location>
</feature>
<evidence type="ECO:0000313" key="10">
    <source>
        <dbReference type="Proteomes" id="UP001597049"/>
    </source>
</evidence>
<comment type="subcellular location">
    <subcellularLocation>
        <location evidence="1">Cell membrane</location>
        <topology evidence="1">Multi-pass membrane protein</topology>
    </subcellularLocation>
</comment>
<dbReference type="Pfam" id="PF04039">
    <property type="entry name" value="MnhB"/>
    <property type="match status" value="1"/>
</dbReference>
<dbReference type="PANTHER" id="PTHR33932:SF4">
    <property type="entry name" value="NA(+)_H(+) ANTIPORTER SUBUNIT B"/>
    <property type="match status" value="1"/>
</dbReference>
<dbReference type="RefSeq" id="WP_379656782.1">
    <property type="nucleotide sequence ID" value="NZ_JBHTIV010000005.1"/>
</dbReference>
<dbReference type="Proteomes" id="UP001597049">
    <property type="component" value="Unassembled WGS sequence"/>
</dbReference>
<evidence type="ECO:0000256" key="6">
    <source>
        <dbReference type="ARBA" id="ARBA00023136"/>
    </source>
</evidence>
<feature type="transmembrane region" description="Helical" evidence="7">
    <location>
        <begin position="12"/>
        <end position="30"/>
    </location>
</feature>
<proteinExistence type="inferred from homology"/>
<sequence>MKTIILKSASSYLLPVLLLFSIFILLRGHYLPGGGFVGGLVAAIAFVLDAFSNGLDKTKGILKFHPGFLMPLGLLVAFFSGISPILFADLPLMTGLWAEDPIPVIGQIGSALFFDIGVYLVVIGASLTIIFTISESV</sequence>
<evidence type="ECO:0000256" key="5">
    <source>
        <dbReference type="ARBA" id="ARBA00022989"/>
    </source>
</evidence>
<feature type="transmembrane region" description="Helical" evidence="7">
    <location>
        <begin position="36"/>
        <end position="55"/>
    </location>
</feature>
<keyword evidence="6 7" id="KW-0472">Membrane</keyword>
<evidence type="ECO:0000256" key="1">
    <source>
        <dbReference type="ARBA" id="ARBA00004651"/>
    </source>
</evidence>
<evidence type="ECO:0000256" key="3">
    <source>
        <dbReference type="ARBA" id="ARBA00022475"/>
    </source>
</evidence>
<comment type="similarity">
    <text evidence="2">Belongs to the CPA3 antiporters (TC 2.A.63) subunit B family.</text>
</comment>
<reference evidence="10" key="1">
    <citation type="journal article" date="2019" name="Int. J. Syst. Evol. Microbiol.">
        <title>The Global Catalogue of Microorganisms (GCM) 10K type strain sequencing project: providing services to taxonomists for standard genome sequencing and annotation.</title>
        <authorList>
            <consortium name="The Broad Institute Genomics Platform"/>
            <consortium name="The Broad Institute Genome Sequencing Center for Infectious Disease"/>
            <person name="Wu L."/>
            <person name="Ma J."/>
        </authorList>
    </citation>
    <scope>NUCLEOTIDE SEQUENCE [LARGE SCALE GENOMIC DNA]</scope>
    <source>
        <strain evidence="10">CCUG 56752</strain>
    </source>
</reference>
<evidence type="ECO:0000256" key="7">
    <source>
        <dbReference type="SAM" id="Phobius"/>
    </source>
</evidence>
<protein>
    <submittedName>
        <fullName evidence="9">Na+/H+ antiporter subunit B</fullName>
    </submittedName>
</protein>
<organism evidence="9 10">
    <name type="scientific">Psychroflexus salinarum</name>
    <dbReference type="NCBI Taxonomy" id="546024"/>
    <lineage>
        <taxon>Bacteria</taxon>
        <taxon>Pseudomonadati</taxon>
        <taxon>Bacteroidota</taxon>
        <taxon>Flavobacteriia</taxon>
        <taxon>Flavobacteriales</taxon>
        <taxon>Flavobacteriaceae</taxon>
        <taxon>Psychroflexus</taxon>
    </lineage>
</organism>
<keyword evidence="5 7" id="KW-1133">Transmembrane helix</keyword>
<evidence type="ECO:0000259" key="8">
    <source>
        <dbReference type="Pfam" id="PF04039"/>
    </source>
</evidence>
<keyword evidence="4 7" id="KW-0812">Transmembrane</keyword>
<gene>
    <name evidence="9" type="ORF">ACFQ0R_02425</name>
</gene>
<evidence type="ECO:0000256" key="4">
    <source>
        <dbReference type="ARBA" id="ARBA00022692"/>
    </source>
</evidence>
<dbReference type="InterPro" id="IPR050622">
    <property type="entry name" value="CPA3_antiporter_subunitB"/>
</dbReference>
<dbReference type="InterPro" id="IPR007182">
    <property type="entry name" value="MnhB"/>
</dbReference>
<comment type="caution">
    <text evidence="9">The sequence shown here is derived from an EMBL/GenBank/DDBJ whole genome shotgun (WGS) entry which is preliminary data.</text>
</comment>
<dbReference type="EMBL" id="JBHTIV010000005">
    <property type="protein sequence ID" value="MFD0931446.1"/>
    <property type="molecule type" value="Genomic_DNA"/>
</dbReference>
<evidence type="ECO:0000313" key="9">
    <source>
        <dbReference type="EMBL" id="MFD0931446.1"/>
    </source>
</evidence>
<feature type="transmembrane region" description="Helical" evidence="7">
    <location>
        <begin position="108"/>
        <end position="133"/>
    </location>
</feature>
<evidence type="ECO:0000256" key="2">
    <source>
        <dbReference type="ARBA" id="ARBA00009425"/>
    </source>
</evidence>
<name>A0ABW3GLF2_9FLAO</name>
<dbReference type="PANTHER" id="PTHR33932">
    <property type="entry name" value="NA(+)/H(+) ANTIPORTER SUBUNIT B"/>
    <property type="match status" value="1"/>
</dbReference>
<dbReference type="NCBIfam" id="NF009163">
    <property type="entry name" value="PRK12509.1"/>
    <property type="match status" value="1"/>
</dbReference>
<keyword evidence="10" id="KW-1185">Reference proteome</keyword>
<keyword evidence="3" id="KW-1003">Cell membrane</keyword>